<keyword evidence="4" id="KW-1185">Reference proteome</keyword>
<evidence type="ECO:0000313" key="4">
    <source>
        <dbReference type="Proteomes" id="UP001500064"/>
    </source>
</evidence>
<comment type="catalytic activity">
    <reaction evidence="2">
        <text>oxidized coenzyme F420-(gamma-L-Glu)(n) + a quinol + H(+) = reduced coenzyme F420-(gamma-L-Glu)(n) + a quinone</text>
        <dbReference type="Rhea" id="RHEA:39663"/>
        <dbReference type="Rhea" id="RHEA-COMP:12939"/>
        <dbReference type="Rhea" id="RHEA-COMP:14378"/>
        <dbReference type="ChEBI" id="CHEBI:15378"/>
        <dbReference type="ChEBI" id="CHEBI:24646"/>
        <dbReference type="ChEBI" id="CHEBI:132124"/>
        <dbReference type="ChEBI" id="CHEBI:133980"/>
        <dbReference type="ChEBI" id="CHEBI:139511"/>
    </reaction>
</comment>
<evidence type="ECO:0000256" key="1">
    <source>
        <dbReference type="ARBA" id="ARBA00008710"/>
    </source>
</evidence>
<comment type="caution">
    <text evidence="3">The sequence shown here is derived from an EMBL/GenBank/DDBJ whole genome shotgun (WGS) entry which is preliminary data.</text>
</comment>
<reference evidence="3 4" key="1">
    <citation type="journal article" date="2019" name="Int. J. Syst. Evol. Microbiol.">
        <title>The Global Catalogue of Microorganisms (GCM) 10K type strain sequencing project: providing services to taxonomists for standard genome sequencing and annotation.</title>
        <authorList>
            <consortium name="The Broad Institute Genomics Platform"/>
            <consortium name="The Broad Institute Genome Sequencing Center for Infectious Disease"/>
            <person name="Wu L."/>
            <person name="Ma J."/>
        </authorList>
    </citation>
    <scope>NUCLEOTIDE SEQUENCE [LARGE SCALE GENOMIC DNA]</scope>
    <source>
        <strain evidence="3 4">JCM 13929</strain>
    </source>
</reference>
<dbReference type="Gene3D" id="2.30.110.10">
    <property type="entry name" value="Electron Transport, Fmn-binding Protein, Chain A"/>
    <property type="match status" value="1"/>
</dbReference>
<accession>A0ABN2GZI7</accession>
<dbReference type="Proteomes" id="UP001500064">
    <property type="component" value="Unassembled WGS sequence"/>
</dbReference>
<dbReference type="InterPro" id="IPR012349">
    <property type="entry name" value="Split_barrel_FMN-bd"/>
</dbReference>
<dbReference type="PANTHER" id="PTHR39428">
    <property type="entry name" value="F420H(2)-DEPENDENT QUINONE REDUCTASE RV1261C"/>
    <property type="match status" value="1"/>
</dbReference>
<organism evidence="3 4">
    <name type="scientific">Nonomuraea maheshkhaliensis</name>
    <dbReference type="NCBI Taxonomy" id="419590"/>
    <lineage>
        <taxon>Bacteria</taxon>
        <taxon>Bacillati</taxon>
        <taxon>Actinomycetota</taxon>
        <taxon>Actinomycetes</taxon>
        <taxon>Streptosporangiales</taxon>
        <taxon>Streptosporangiaceae</taxon>
        <taxon>Nonomuraea</taxon>
    </lineage>
</organism>
<dbReference type="InterPro" id="IPR004378">
    <property type="entry name" value="F420H2_quin_Rdtase"/>
</dbReference>
<dbReference type="SUPFAM" id="SSF50475">
    <property type="entry name" value="FMN-binding split barrel"/>
    <property type="match status" value="1"/>
</dbReference>
<dbReference type="NCBIfam" id="TIGR00026">
    <property type="entry name" value="hi_GC_TIGR00026"/>
    <property type="match status" value="1"/>
</dbReference>
<gene>
    <name evidence="3" type="ORF">GCM10009733_090360</name>
</gene>
<comment type="similarity">
    <text evidence="1">Belongs to the F420H(2)-dependent quinone reductase family.</text>
</comment>
<evidence type="ECO:0000313" key="3">
    <source>
        <dbReference type="EMBL" id="GAA1679450.1"/>
    </source>
</evidence>
<dbReference type="RefSeq" id="WP_346113129.1">
    <property type="nucleotide sequence ID" value="NZ_BAAAMU010000117.1"/>
</dbReference>
<name>A0ABN2GZI7_9ACTN</name>
<proteinExistence type="inferred from homology"/>
<dbReference type="PANTHER" id="PTHR39428:SF1">
    <property type="entry name" value="F420H(2)-DEPENDENT QUINONE REDUCTASE RV1261C"/>
    <property type="match status" value="1"/>
</dbReference>
<sequence>MTIDYNEFNKQIIKEFRENGGRVGGMFEGAPLVLLTTTGAKSGRRVTTPVMYLKDDDRYVVIASKGGDDSNPAWYHNLVATPAATAEIGTETFEVKAVVAEGEERDRLYARMVEQAPQFAEYEKKTTRRIPVVTLVRTDA</sequence>
<dbReference type="EMBL" id="BAAAMU010000117">
    <property type="protein sequence ID" value="GAA1679450.1"/>
    <property type="molecule type" value="Genomic_DNA"/>
</dbReference>
<evidence type="ECO:0000256" key="2">
    <source>
        <dbReference type="ARBA" id="ARBA00049106"/>
    </source>
</evidence>
<dbReference type="Pfam" id="PF04075">
    <property type="entry name" value="F420H2_quin_red"/>
    <property type="match status" value="1"/>
</dbReference>
<protein>
    <submittedName>
        <fullName evidence="3">Nitroreductase family deazaflavin-dependent oxidoreductase</fullName>
    </submittedName>
</protein>